<gene>
    <name evidence="9" type="ORF">DCAR_0625952</name>
</gene>
<reference evidence="9" key="1">
    <citation type="journal article" date="2016" name="Nat. Genet.">
        <title>A high-quality carrot genome assembly provides new insights into carotenoid accumulation and asterid genome evolution.</title>
        <authorList>
            <person name="Iorizzo M."/>
            <person name="Ellison S."/>
            <person name="Senalik D."/>
            <person name="Zeng P."/>
            <person name="Satapoomin P."/>
            <person name="Huang J."/>
            <person name="Bowman M."/>
            <person name="Iovene M."/>
            <person name="Sanseverino W."/>
            <person name="Cavagnaro P."/>
            <person name="Yildiz M."/>
            <person name="Macko-Podgorni A."/>
            <person name="Moranska E."/>
            <person name="Grzebelus E."/>
            <person name="Grzebelus D."/>
            <person name="Ashrafi H."/>
            <person name="Zheng Z."/>
            <person name="Cheng S."/>
            <person name="Spooner D."/>
            <person name="Van Deynze A."/>
            <person name="Simon P."/>
        </authorList>
    </citation>
    <scope>NUCLEOTIDE SEQUENCE</scope>
    <source>
        <tissue evidence="9">Leaf</tissue>
    </source>
</reference>
<dbReference type="SUPFAM" id="SSF54171">
    <property type="entry name" value="DNA-binding domain"/>
    <property type="match status" value="1"/>
</dbReference>
<comment type="subcellular location">
    <subcellularLocation>
        <location evidence="1">Nucleus</location>
    </subcellularLocation>
</comment>
<proteinExistence type="inferred from homology"/>
<keyword evidence="5" id="KW-0804">Transcription</keyword>
<evidence type="ECO:0000256" key="6">
    <source>
        <dbReference type="ARBA" id="ARBA00023242"/>
    </source>
</evidence>
<evidence type="ECO:0000313" key="9">
    <source>
        <dbReference type="EMBL" id="WOH06524.1"/>
    </source>
</evidence>
<keyword evidence="3" id="KW-0238">DNA-binding</keyword>
<dbReference type="OrthoDB" id="1918918at2759"/>
<evidence type="ECO:0000256" key="3">
    <source>
        <dbReference type="ARBA" id="ARBA00023125"/>
    </source>
</evidence>
<dbReference type="GO" id="GO:0003677">
    <property type="term" value="F:DNA binding"/>
    <property type="evidence" value="ECO:0007669"/>
    <property type="project" value="UniProtKB-KW"/>
</dbReference>
<comment type="similarity">
    <text evidence="7">Belongs to the AP2/ERF transcription factor family. ERF subfamily.</text>
</comment>
<dbReference type="InterPro" id="IPR016177">
    <property type="entry name" value="DNA-bd_dom_sf"/>
</dbReference>
<dbReference type="CDD" id="cd00018">
    <property type="entry name" value="AP2"/>
    <property type="match status" value="1"/>
</dbReference>
<evidence type="ECO:0000256" key="4">
    <source>
        <dbReference type="ARBA" id="ARBA00023159"/>
    </source>
</evidence>
<keyword evidence="4" id="KW-0010">Activator</keyword>
<protein>
    <submittedName>
        <fullName evidence="9">Uncharacterized protein</fullName>
    </submittedName>
</protein>
<dbReference type="Gramene" id="KZM92187">
    <property type="protein sequence ID" value="KZM92187"/>
    <property type="gene ID" value="DCAR_020448"/>
</dbReference>
<name>A0A161WUB6_DAUCS</name>
<dbReference type="Pfam" id="PF00847">
    <property type="entry name" value="AP2"/>
    <property type="match status" value="1"/>
</dbReference>
<dbReference type="PANTHER" id="PTHR31985">
    <property type="entry name" value="ETHYLENE-RESPONSIVE TRANSCRIPTION FACTOR ERF042-RELATED"/>
    <property type="match status" value="1"/>
</dbReference>
<dbReference type="GO" id="GO:0005634">
    <property type="term" value="C:nucleus"/>
    <property type="evidence" value="ECO:0007669"/>
    <property type="project" value="UniProtKB-SubCell"/>
</dbReference>
<evidence type="ECO:0000256" key="5">
    <source>
        <dbReference type="ARBA" id="ARBA00023163"/>
    </source>
</evidence>
<dbReference type="InterPro" id="IPR001471">
    <property type="entry name" value="AP2/ERF_dom"/>
</dbReference>
<evidence type="ECO:0000256" key="7">
    <source>
        <dbReference type="ARBA" id="ARBA00024343"/>
    </source>
</evidence>
<reference evidence="9" key="2">
    <citation type="submission" date="2022-03" db="EMBL/GenBank/DDBJ databases">
        <title>Draft title - Genomic analysis of global carrot germplasm unveils the trajectory of domestication and the origin of high carotenoid orange carrot.</title>
        <authorList>
            <person name="Iorizzo M."/>
            <person name="Ellison S."/>
            <person name="Senalik D."/>
            <person name="Macko-Podgorni A."/>
            <person name="Grzebelus D."/>
            <person name="Bostan H."/>
            <person name="Rolling W."/>
            <person name="Curaba J."/>
            <person name="Simon P."/>
        </authorList>
    </citation>
    <scope>NUCLEOTIDE SEQUENCE</scope>
    <source>
        <tissue evidence="9">Leaf</tissue>
    </source>
</reference>
<evidence type="ECO:0000256" key="1">
    <source>
        <dbReference type="ARBA" id="ARBA00004123"/>
    </source>
</evidence>
<dbReference type="OMA" id="AACHLIN"/>
<organism evidence="9 10">
    <name type="scientific">Daucus carota subsp. sativus</name>
    <name type="common">Carrot</name>
    <dbReference type="NCBI Taxonomy" id="79200"/>
    <lineage>
        <taxon>Eukaryota</taxon>
        <taxon>Viridiplantae</taxon>
        <taxon>Streptophyta</taxon>
        <taxon>Embryophyta</taxon>
        <taxon>Tracheophyta</taxon>
        <taxon>Spermatophyta</taxon>
        <taxon>Magnoliopsida</taxon>
        <taxon>eudicotyledons</taxon>
        <taxon>Gunneridae</taxon>
        <taxon>Pentapetalae</taxon>
        <taxon>asterids</taxon>
        <taxon>campanulids</taxon>
        <taxon>Apiales</taxon>
        <taxon>Apiaceae</taxon>
        <taxon>Apioideae</taxon>
        <taxon>Scandiceae</taxon>
        <taxon>Daucinae</taxon>
        <taxon>Daucus</taxon>
        <taxon>Daucus sect. Daucus</taxon>
    </lineage>
</organism>
<dbReference type="GO" id="GO:0003700">
    <property type="term" value="F:DNA-binding transcription factor activity"/>
    <property type="evidence" value="ECO:0007669"/>
    <property type="project" value="InterPro"/>
</dbReference>
<dbReference type="PROSITE" id="PS51032">
    <property type="entry name" value="AP2_ERF"/>
    <property type="match status" value="1"/>
</dbReference>
<dbReference type="Proteomes" id="UP000077755">
    <property type="component" value="Chromosome 6"/>
</dbReference>
<dbReference type="Gene3D" id="3.30.730.10">
    <property type="entry name" value="AP2/ERF domain"/>
    <property type="match status" value="1"/>
</dbReference>
<dbReference type="AlphaFoldDB" id="A0A161WUB6"/>
<dbReference type="PANTHER" id="PTHR31985:SF290">
    <property type="entry name" value="ETHYLENE-RESPONSIVE TRANSCRIPTION FACTOR ERF015"/>
    <property type="match status" value="1"/>
</dbReference>
<keyword evidence="2" id="KW-0805">Transcription regulation</keyword>
<accession>A0A161WUB6</accession>
<feature type="region of interest" description="Disordered" evidence="8">
    <location>
        <begin position="1"/>
        <end position="28"/>
    </location>
</feature>
<keyword evidence="10" id="KW-1185">Reference proteome</keyword>
<evidence type="ECO:0000313" key="10">
    <source>
        <dbReference type="Proteomes" id="UP000077755"/>
    </source>
</evidence>
<dbReference type="KEGG" id="dcr:108224892"/>
<dbReference type="SMART" id="SM00380">
    <property type="entry name" value="AP2"/>
    <property type="match status" value="1"/>
</dbReference>
<keyword evidence="6" id="KW-0539">Nucleus</keyword>
<dbReference type="EMBL" id="CP093348">
    <property type="protein sequence ID" value="WOH06524.1"/>
    <property type="molecule type" value="Genomic_DNA"/>
</dbReference>
<dbReference type="InterPro" id="IPR036955">
    <property type="entry name" value="AP2/ERF_dom_sf"/>
</dbReference>
<evidence type="ECO:0000256" key="8">
    <source>
        <dbReference type="SAM" id="MobiDB-lite"/>
    </source>
</evidence>
<sequence length="226" mass="24826">MELPKKTDGSSSSTPQTAGAKRLRGPYRGARLRDGKWVAEIRIPKTKKRIWLGSHDTAEAAAQAYDDASFCIYGVEGPCNFPNNRRPQVASQLIGSKSTEEIRRIVEQSTSAGAAKVSDTKSPSKLSAACHLINRPVVQDQLDLSGTAAHKTCPEPVVTSNVSEVERHVTELDFTGNASEVEPYIPTFSPEEPPLPWENLPFDEAFIKESDDWILDFMAEPATQKD</sequence>
<dbReference type="InterPro" id="IPR051032">
    <property type="entry name" value="AP2/ERF_TF_ERF_subfamily"/>
</dbReference>
<evidence type="ECO:0000256" key="2">
    <source>
        <dbReference type="ARBA" id="ARBA00023015"/>
    </source>
</evidence>